<dbReference type="NCBIfam" id="TIGR04057">
    <property type="entry name" value="SusC_RagA_signa"/>
    <property type="match status" value="1"/>
</dbReference>
<dbReference type="Proteomes" id="UP001595818">
    <property type="component" value="Unassembled WGS sequence"/>
</dbReference>
<dbReference type="RefSeq" id="WP_377067028.1">
    <property type="nucleotide sequence ID" value="NZ_JBHSJJ010000013.1"/>
</dbReference>
<sequence>MAKTVRKSWDAAVFNSPPWKRQVCFIMSAFMWLCVQSFALAQGLQISGKVVSSADGEPIPGATVVLKGTSIGTTTEVDGNYILELPDRNGTLAFSFIGYTTQEIPIEGQSVINVELVDDMQDLGEVVVIGYGTVKKSDLTGSVVSVRDKDLTAIPVTNALEVMQGKVPGLDLTKSSGQAGAGLNFNIRGNRSLNAGNQPLILVDGIIYGSTMDVNPNDIASIEVLKDAASTAIYGTLGANGVILITTKRGAEGKSQISINSYYGVQTMGGYADIMTGPQWVDLRREARRTVGEWNGPEDDANIFNPTQLDNFRNGIYTDWARELLGTGSQQNHQVGISGGDNKLSYYFSMEYFNEKGLLVNDELDRYSGRMTVDYKVADNLKLSTNLMYTIRDHDRRRDPLNQANKMSPLGPAYDGAGNVLTFPVGDASTLNPLMDEVPGNYEDNELNRRFFGNISLDWLLSDKISFTSRLGIDNTTSRRGLFSATNTIEVGPNGLSLARLTNHSASRTTWENFANYTNTFGEHNLQVLLGTSIWATTTETNFAEGRDLLSSTMLYHNMGATQDAIRVGSEYRRTSLASFFGRVNYKFRDRYLFTGVLRTDGSSVLAPGNKWGFFPSAALSWIAKEEGFLKNVDALSEMKFRLSYGISGNSAVSAYQTLGGLSKSTYAFDRGASEVAAFGFYPSLIAASNLGWETTASTNFGIDFGFLNNRVTGSVDLYQQDTRDLLMQRALPTSSGFTSSWDNVGRTRNRGVEVLLSTINMDRPQGLSWFTDFTFGANREEIRELVEGDRDLANSWFVGYPITSYYDYEKLGIWQLGEESLAAENQQLPGEIRVKDQDGNGVITPEDRTIIGSNVPSFNLGINNRLNYRNFELNFFLFARVGQTIISEAHGSYKIDGLENGPVVDYWTPENPTNAYPRPNAGTSRASTRYYSTLRYVDGSFLKIRDVTLAYNLPRQIASRLSVSRLRVYTTAKNYFVWSHMGPYDPERGGNLSFPMTRQMVFGLNIDL</sequence>
<comment type="similarity">
    <text evidence="7">Belongs to the TonB-dependent receptor family.</text>
</comment>
<dbReference type="EMBL" id="JBHSJJ010000013">
    <property type="protein sequence ID" value="MFC4873803.1"/>
    <property type="molecule type" value="Genomic_DNA"/>
</dbReference>
<organism evidence="9 10">
    <name type="scientific">Negadavirga shengliensis</name>
    <dbReference type="NCBI Taxonomy" id="1389218"/>
    <lineage>
        <taxon>Bacteria</taxon>
        <taxon>Pseudomonadati</taxon>
        <taxon>Bacteroidota</taxon>
        <taxon>Cytophagia</taxon>
        <taxon>Cytophagales</taxon>
        <taxon>Cyclobacteriaceae</taxon>
        <taxon>Negadavirga</taxon>
    </lineage>
</organism>
<evidence type="ECO:0000256" key="5">
    <source>
        <dbReference type="ARBA" id="ARBA00023136"/>
    </source>
</evidence>
<evidence type="ECO:0000256" key="6">
    <source>
        <dbReference type="ARBA" id="ARBA00023237"/>
    </source>
</evidence>
<name>A0ABV9T5S5_9BACT</name>
<evidence type="ECO:0000313" key="10">
    <source>
        <dbReference type="Proteomes" id="UP001595818"/>
    </source>
</evidence>
<keyword evidence="4 7" id="KW-0812">Transmembrane</keyword>
<keyword evidence="6 7" id="KW-0998">Cell outer membrane</keyword>
<dbReference type="PROSITE" id="PS52016">
    <property type="entry name" value="TONB_DEPENDENT_REC_3"/>
    <property type="match status" value="1"/>
</dbReference>
<feature type="domain" description="TonB-dependent receptor plug" evidence="8">
    <location>
        <begin position="136"/>
        <end position="242"/>
    </location>
</feature>
<dbReference type="InterPro" id="IPR036942">
    <property type="entry name" value="Beta-barrel_TonB_sf"/>
</dbReference>
<dbReference type="Pfam" id="PF07715">
    <property type="entry name" value="Plug"/>
    <property type="match status" value="1"/>
</dbReference>
<keyword evidence="3 7" id="KW-1134">Transmembrane beta strand</keyword>
<dbReference type="InterPro" id="IPR023997">
    <property type="entry name" value="TonB-dep_OMP_SusC/RagA_CS"/>
</dbReference>
<dbReference type="InterPro" id="IPR008969">
    <property type="entry name" value="CarboxyPept-like_regulatory"/>
</dbReference>
<evidence type="ECO:0000256" key="2">
    <source>
        <dbReference type="ARBA" id="ARBA00022448"/>
    </source>
</evidence>
<keyword evidence="5 7" id="KW-0472">Membrane</keyword>
<comment type="subcellular location">
    <subcellularLocation>
        <location evidence="1 7">Cell outer membrane</location>
        <topology evidence="1 7">Multi-pass membrane protein</topology>
    </subcellularLocation>
</comment>
<dbReference type="InterPro" id="IPR037066">
    <property type="entry name" value="Plug_dom_sf"/>
</dbReference>
<gene>
    <name evidence="9" type="ORF">ACFPFU_19020</name>
</gene>
<dbReference type="Pfam" id="PF13715">
    <property type="entry name" value="CarbopepD_reg_2"/>
    <property type="match status" value="1"/>
</dbReference>
<dbReference type="InterPro" id="IPR023996">
    <property type="entry name" value="TonB-dep_OMP_SusC/RagA"/>
</dbReference>
<keyword evidence="10" id="KW-1185">Reference proteome</keyword>
<keyword evidence="2 7" id="KW-0813">Transport</keyword>
<dbReference type="Gene3D" id="2.170.130.10">
    <property type="entry name" value="TonB-dependent receptor, plug domain"/>
    <property type="match status" value="1"/>
</dbReference>
<comment type="caution">
    <text evidence="9">The sequence shown here is derived from an EMBL/GenBank/DDBJ whole genome shotgun (WGS) entry which is preliminary data.</text>
</comment>
<evidence type="ECO:0000313" key="9">
    <source>
        <dbReference type="EMBL" id="MFC4873803.1"/>
    </source>
</evidence>
<evidence type="ECO:0000256" key="4">
    <source>
        <dbReference type="ARBA" id="ARBA00022692"/>
    </source>
</evidence>
<proteinExistence type="inferred from homology"/>
<dbReference type="InterPro" id="IPR012910">
    <property type="entry name" value="Plug_dom"/>
</dbReference>
<dbReference type="SUPFAM" id="SSF56935">
    <property type="entry name" value="Porins"/>
    <property type="match status" value="1"/>
</dbReference>
<dbReference type="SUPFAM" id="SSF49464">
    <property type="entry name" value="Carboxypeptidase regulatory domain-like"/>
    <property type="match status" value="1"/>
</dbReference>
<reference evidence="10" key="1">
    <citation type="journal article" date="2019" name="Int. J. Syst. Evol. Microbiol.">
        <title>The Global Catalogue of Microorganisms (GCM) 10K type strain sequencing project: providing services to taxonomists for standard genome sequencing and annotation.</title>
        <authorList>
            <consortium name="The Broad Institute Genomics Platform"/>
            <consortium name="The Broad Institute Genome Sequencing Center for Infectious Disease"/>
            <person name="Wu L."/>
            <person name="Ma J."/>
        </authorList>
    </citation>
    <scope>NUCLEOTIDE SEQUENCE [LARGE SCALE GENOMIC DNA]</scope>
    <source>
        <strain evidence="10">CGMCC 4.7466</strain>
    </source>
</reference>
<evidence type="ECO:0000256" key="7">
    <source>
        <dbReference type="PROSITE-ProRule" id="PRU01360"/>
    </source>
</evidence>
<dbReference type="InterPro" id="IPR039426">
    <property type="entry name" value="TonB-dep_rcpt-like"/>
</dbReference>
<protein>
    <submittedName>
        <fullName evidence="9">SusC/RagA family TonB-linked outer membrane protein</fullName>
    </submittedName>
</protein>
<dbReference type="Gene3D" id="2.40.170.20">
    <property type="entry name" value="TonB-dependent receptor, beta-barrel domain"/>
    <property type="match status" value="1"/>
</dbReference>
<dbReference type="Gene3D" id="2.60.40.1120">
    <property type="entry name" value="Carboxypeptidase-like, regulatory domain"/>
    <property type="match status" value="1"/>
</dbReference>
<evidence type="ECO:0000256" key="1">
    <source>
        <dbReference type="ARBA" id="ARBA00004571"/>
    </source>
</evidence>
<evidence type="ECO:0000256" key="3">
    <source>
        <dbReference type="ARBA" id="ARBA00022452"/>
    </source>
</evidence>
<dbReference type="NCBIfam" id="TIGR04056">
    <property type="entry name" value="OMP_RagA_SusC"/>
    <property type="match status" value="1"/>
</dbReference>
<evidence type="ECO:0000259" key="8">
    <source>
        <dbReference type="Pfam" id="PF07715"/>
    </source>
</evidence>
<accession>A0ABV9T5S5</accession>